<accession>A0ABQ6FHA7</accession>
<evidence type="ECO:0000313" key="2">
    <source>
        <dbReference type="Proteomes" id="UP001157167"/>
    </source>
</evidence>
<name>A0ABQ6FHA7_9RHOO</name>
<dbReference type="EMBL" id="BSPX01000118">
    <property type="protein sequence ID" value="GLT24651.1"/>
    <property type="molecule type" value="Genomic_DNA"/>
</dbReference>
<comment type="caution">
    <text evidence="1">The sequence shown here is derived from an EMBL/GenBank/DDBJ whole genome shotgun (WGS) entry which is preliminary data.</text>
</comment>
<protein>
    <submittedName>
        <fullName evidence="1">Uncharacterized protein</fullName>
    </submittedName>
</protein>
<dbReference type="Proteomes" id="UP001157167">
    <property type="component" value="Unassembled WGS sequence"/>
</dbReference>
<gene>
    <name evidence="1" type="ORF">GCM10007933_41400</name>
</gene>
<sequence length="158" mass="17634">MTRFGYSGIKLGRPGSLSNGPQLSAATMQIRIHAKHPKDGRSFKITMVNFPDDRADDFARSVKSLAKVTYGPLLQQLVTEKAPEARRDAFFDTLFNSICGEFHMFGSQFDFTDSMDRQPVDLFRNFLSLCASVYTAQTFGWLPTTALLQAPDKPSTRG</sequence>
<evidence type="ECO:0000313" key="1">
    <source>
        <dbReference type="EMBL" id="GLT24651.1"/>
    </source>
</evidence>
<keyword evidence="2" id="KW-1185">Reference proteome</keyword>
<proteinExistence type="predicted"/>
<reference evidence="2" key="1">
    <citation type="journal article" date="2019" name="Int. J. Syst. Evol. Microbiol.">
        <title>The Global Catalogue of Microorganisms (GCM) 10K type strain sequencing project: providing services to taxonomists for standard genome sequencing and annotation.</title>
        <authorList>
            <consortium name="The Broad Institute Genomics Platform"/>
            <consortium name="The Broad Institute Genome Sequencing Center for Infectious Disease"/>
            <person name="Wu L."/>
            <person name="Ma J."/>
        </authorList>
    </citation>
    <scope>NUCLEOTIDE SEQUENCE [LARGE SCALE GENOMIC DNA]</scope>
    <source>
        <strain evidence="2">NBRC 102407</strain>
    </source>
</reference>
<organism evidence="1 2">
    <name type="scientific">Zoogloea oryzae</name>
    <dbReference type="NCBI Taxonomy" id="310767"/>
    <lineage>
        <taxon>Bacteria</taxon>
        <taxon>Pseudomonadati</taxon>
        <taxon>Pseudomonadota</taxon>
        <taxon>Betaproteobacteria</taxon>
        <taxon>Rhodocyclales</taxon>
        <taxon>Zoogloeaceae</taxon>
        <taxon>Zoogloea</taxon>
    </lineage>
</organism>